<accession>A0A0M3KJY4</accession>
<keyword evidence="3" id="KW-1185">Reference proteome</keyword>
<dbReference type="InterPro" id="IPR027749">
    <property type="entry name" value="TTLL12"/>
</dbReference>
<sequence>MPYKNSPRIEGRLVDILPVNAPNQVSGHKGKQKLRLLAEDFQLIDNLKSVEYEKVDKIEDADVVWARKHFNDYKGLDNTWIVKPWNLARGLDMHVTDNLSYIIRLVESGPK</sequence>
<dbReference type="GO" id="GO:0019098">
    <property type="term" value="P:reproductive behavior"/>
    <property type="evidence" value="ECO:0007669"/>
    <property type="project" value="UniProtKB-ARBA"/>
</dbReference>
<dbReference type="PANTHER" id="PTHR46088">
    <property type="entry name" value="TUBULIN--TYROSINE LIGASE-LIKE PROTEIN 12"/>
    <property type="match status" value="1"/>
</dbReference>
<evidence type="ECO:0000313" key="2">
    <source>
        <dbReference type="EMBL" id="VDK78835.1"/>
    </source>
</evidence>
<evidence type="ECO:0000313" key="4">
    <source>
        <dbReference type="WBParaSite" id="ASIM_0002131101-mRNA-1"/>
    </source>
</evidence>
<dbReference type="OrthoDB" id="60477at2759"/>
<dbReference type="Pfam" id="PF03133">
    <property type="entry name" value="TTL"/>
    <property type="match status" value="1"/>
</dbReference>
<dbReference type="AlphaFoldDB" id="A0A0M3KJY4"/>
<dbReference type="WBParaSite" id="ASIM_0002131101-mRNA-1">
    <property type="protein sequence ID" value="ASIM_0002131101-mRNA-1"/>
    <property type="gene ID" value="ASIM_0002131101"/>
</dbReference>
<evidence type="ECO:0000256" key="1">
    <source>
        <dbReference type="ARBA" id="ARBA00006820"/>
    </source>
</evidence>
<reference evidence="2 3" key="2">
    <citation type="submission" date="2018-11" db="EMBL/GenBank/DDBJ databases">
        <authorList>
            <consortium name="Pathogen Informatics"/>
        </authorList>
    </citation>
    <scope>NUCLEOTIDE SEQUENCE [LARGE SCALE GENOMIC DNA]</scope>
</reference>
<dbReference type="GO" id="GO:0005737">
    <property type="term" value="C:cytoplasm"/>
    <property type="evidence" value="ECO:0007669"/>
    <property type="project" value="TreeGrafter"/>
</dbReference>
<comment type="similarity">
    <text evidence="1">Belongs to the tubulin--tyrosine ligase family.</text>
</comment>
<protein>
    <submittedName>
        <fullName evidence="4">Tubulin--tyrosine ligase-like protein 12 (inferred by orthology to a C. elegans protein)</fullName>
    </submittedName>
</protein>
<dbReference type="Proteomes" id="UP000267096">
    <property type="component" value="Unassembled WGS sequence"/>
</dbReference>
<dbReference type="EMBL" id="UYRR01040321">
    <property type="protein sequence ID" value="VDK78835.1"/>
    <property type="molecule type" value="Genomic_DNA"/>
</dbReference>
<organism evidence="4">
    <name type="scientific">Anisakis simplex</name>
    <name type="common">Herring worm</name>
    <dbReference type="NCBI Taxonomy" id="6269"/>
    <lineage>
        <taxon>Eukaryota</taxon>
        <taxon>Metazoa</taxon>
        <taxon>Ecdysozoa</taxon>
        <taxon>Nematoda</taxon>
        <taxon>Chromadorea</taxon>
        <taxon>Rhabditida</taxon>
        <taxon>Spirurina</taxon>
        <taxon>Ascaridomorpha</taxon>
        <taxon>Ascaridoidea</taxon>
        <taxon>Anisakidae</taxon>
        <taxon>Anisakis</taxon>
        <taxon>Anisakis simplex complex</taxon>
    </lineage>
</organism>
<dbReference type="PANTHER" id="PTHR46088:SF1">
    <property type="entry name" value="TUBULIN--TYROSINE LIGASE-LIKE PROTEIN 12"/>
    <property type="match status" value="1"/>
</dbReference>
<reference evidence="4" key="1">
    <citation type="submission" date="2017-02" db="UniProtKB">
        <authorList>
            <consortium name="WormBaseParasite"/>
        </authorList>
    </citation>
    <scope>IDENTIFICATION</scope>
</reference>
<name>A0A0M3KJY4_ANISI</name>
<evidence type="ECO:0000313" key="3">
    <source>
        <dbReference type="Proteomes" id="UP000267096"/>
    </source>
</evidence>
<gene>
    <name evidence="2" type="ORF">ASIM_LOCUS20682</name>
</gene>
<dbReference type="InterPro" id="IPR004344">
    <property type="entry name" value="TTL/TTLL_fam"/>
</dbReference>
<proteinExistence type="inferred from homology"/>